<dbReference type="InterPro" id="IPR053138">
    <property type="entry name" value="N-alpha-Ac-DABA_deacetylase"/>
</dbReference>
<name>A0A0E2Z673_9GAMM</name>
<sequence length="426" mass="46429">MKDYTKPHSRIFQHPKKYVHHCLCRLLFSSQLLLILPTVAAALEAQQEDAASSIQISRSLKRVEPDSPKNLPSEGSATIQGKAATQEPLQLLGETINPGVKKRLSWTLSHTFEGIPVSAPILVVNGSHPGPTLCLTAAVHGDEINGIAMVHQTIAALKSSQLNGAVIGVPIVNMYGYRRSSRYLPDRRDLNRHFPGSPEGSSAARIAHSFFQQVITHCDVLVDLHTGSFHRTNLPQVRADLNHPNILKLARSFGGVAVVHSKGVSGTLRRAAMDRDIPSITLEAGEPKRLQLQEVHQGLKGIKNLMNELGMVDEGETKSAPEAVFHQTKWIRTHQAGILLSEVELGDPIKAGQQLGIITNPITNQQIPIVSPYHGQLLGMALNQVTIPGYAAYHIGIKADKPGPIEELPEHVATKTEMLDYSDGEE</sequence>
<dbReference type="OrthoDB" id="9782876at2"/>
<keyword evidence="2" id="KW-0479">Metal-binding</keyword>
<evidence type="ECO:0000256" key="1">
    <source>
        <dbReference type="ARBA" id="ARBA00001947"/>
    </source>
</evidence>
<feature type="region of interest" description="Disordered" evidence="5">
    <location>
        <begin position="59"/>
        <end position="79"/>
    </location>
</feature>
<evidence type="ECO:0000256" key="2">
    <source>
        <dbReference type="ARBA" id="ARBA00022723"/>
    </source>
</evidence>
<dbReference type="GO" id="GO:0016788">
    <property type="term" value="F:hydrolase activity, acting on ester bonds"/>
    <property type="evidence" value="ECO:0007669"/>
    <property type="project" value="InterPro"/>
</dbReference>
<dbReference type="AlphaFoldDB" id="A0A0E2Z673"/>
<accession>A0A0E2Z673</accession>
<dbReference type="PANTHER" id="PTHR37326:SF2">
    <property type="entry name" value="SUCCINYLGLUTAMATE DESUCCINYLASE_ASPARTOACYLASE FAMILY PROTEIN"/>
    <property type="match status" value="1"/>
</dbReference>
<dbReference type="HOGENOM" id="CLU_035605_2_1_6"/>
<evidence type="ECO:0000259" key="6">
    <source>
        <dbReference type="Pfam" id="PF24827"/>
    </source>
</evidence>
<gene>
    <name evidence="7" type="ORF">IB75_00770</name>
</gene>
<dbReference type="Proteomes" id="UP000028839">
    <property type="component" value="Unassembled WGS sequence"/>
</dbReference>
<evidence type="ECO:0000313" key="7">
    <source>
        <dbReference type="EMBL" id="KFI20939.1"/>
    </source>
</evidence>
<reference evidence="7 8" key="1">
    <citation type="submission" date="2014-07" db="EMBL/GenBank/DDBJ databases">
        <title>Comparative analysis of Nitrosococcus oceani genome inventories of strains from Pacific and Atlantic gyres.</title>
        <authorList>
            <person name="Lim C.K."/>
            <person name="Wang L."/>
            <person name="Sayavedra-Soto L.A."/>
            <person name="Klotz M.G."/>
        </authorList>
    </citation>
    <scope>NUCLEOTIDE SEQUENCE [LARGE SCALE GENOMIC DNA]</scope>
    <source>
        <strain evidence="7 8">C-27</strain>
    </source>
</reference>
<evidence type="ECO:0000256" key="5">
    <source>
        <dbReference type="SAM" id="MobiDB-lite"/>
    </source>
</evidence>
<dbReference type="EMBL" id="JPGN01000005">
    <property type="protein sequence ID" value="KFI20939.1"/>
    <property type="molecule type" value="Genomic_DNA"/>
</dbReference>
<feature type="domain" description="Succinylglutamate desuccinylase/Aspartoacylase catalytic" evidence="6">
    <location>
        <begin position="129"/>
        <end position="308"/>
    </location>
</feature>
<keyword evidence="4" id="KW-0862">Zinc</keyword>
<comment type="cofactor">
    <cofactor evidence="1">
        <name>Zn(2+)</name>
        <dbReference type="ChEBI" id="CHEBI:29105"/>
    </cofactor>
</comment>
<keyword evidence="3" id="KW-0378">Hydrolase</keyword>
<evidence type="ECO:0000256" key="4">
    <source>
        <dbReference type="ARBA" id="ARBA00022833"/>
    </source>
</evidence>
<dbReference type="CDD" id="cd06251">
    <property type="entry name" value="M14_ASTE_ASPA-like"/>
    <property type="match status" value="1"/>
</dbReference>
<dbReference type="Pfam" id="PF24827">
    <property type="entry name" value="AstE_AspA_cat"/>
    <property type="match status" value="1"/>
</dbReference>
<dbReference type="PANTHER" id="PTHR37326">
    <property type="entry name" value="BLL3975 PROTEIN"/>
    <property type="match status" value="1"/>
</dbReference>
<dbReference type="Gene3D" id="3.40.630.10">
    <property type="entry name" value="Zn peptidases"/>
    <property type="match status" value="1"/>
</dbReference>
<dbReference type="GO" id="GO:0046872">
    <property type="term" value="F:metal ion binding"/>
    <property type="evidence" value="ECO:0007669"/>
    <property type="project" value="UniProtKB-KW"/>
</dbReference>
<proteinExistence type="predicted"/>
<evidence type="ECO:0000313" key="8">
    <source>
        <dbReference type="Proteomes" id="UP000028839"/>
    </source>
</evidence>
<organism evidence="7 8">
    <name type="scientific">Nitrosococcus oceani C-27</name>
    <dbReference type="NCBI Taxonomy" id="314279"/>
    <lineage>
        <taxon>Bacteria</taxon>
        <taxon>Pseudomonadati</taxon>
        <taxon>Pseudomonadota</taxon>
        <taxon>Gammaproteobacteria</taxon>
        <taxon>Chromatiales</taxon>
        <taxon>Chromatiaceae</taxon>
        <taxon>Nitrosococcus</taxon>
    </lineage>
</organism>
<dbReference type="SUPFAM" id="SSF53187">
    <property type="entry name" value="Zn-dependent exopeptidases"/>
    <property type="match status" value="1"/>
</dbReference>
<protein>
    <submittedName>
        <fullName evidence="7">Peptidase M14</fullName>
    </submittedName>
</protein>
<evidence type="ECO:0000256" key="3">
    <source>
        <dbReference type="ARBA" id="ARBA00022801"/>
    </source>
</evidence>
<dbReference type="InterPro" id="IPR055438">
    <property type="entry name" value="AstE_AspA_cat"/>
</dbReference>
<comment type="caution">
    <text evidence="7">The sequence shown here is derived from an EMBL/GenBank/DDBJ whole genome shotgun (WGS) entry which is preliminary data.</text>
</comment>